<sequence>MASTAHHHRRIPVFDSIYAQAQQLEPLDIEASAMGIRQADGTFSPLPDAIQNILSSVLDSLVRGETIGLYKIPDELTSTSAAELLEISRPTLMKWVREGKINSFKIGSHNRFYRKDVLRLKEKRRQEQLQAFTTLRALDQESHIED</sequence>
<dbReference type="GO" id="GO:0003677">
    <property type="term" value="F:DNA binding"/>
    <property type="evidence" value="ECO:0007669"/>
    <property type="project" value="InterPro"/>
</dbReference>
<evidence type="ECO:0000313" key="4">
    <source>
        <dbReference type="Proteomes" id="UP000423525"/>
    </source>
</evidence>
<gene>
    <name evidence="3" type="ORF">FRC0190_02244</name>
    <name evidence="2" type="ORF">P8T80_11325</name>
</gene>
<dbReference type="Gene3D" id="1.10.1660.10">
    <property type="match status" value="1"/>
</dbReference>
<keyword evidence="5" id="KW-1185">Reference proteome</keyword>
<proteinExistence type="predicted"/>
<evidence type="ECO:0000313" key="3">
    <source>
        <dbReference type="EMBL" id="VZH86329.1"/>
    </source>
</evidence>
<organism evidence="3 4">
    <name type="scientific">Corynebacterium rouxii</name>
    <dbReference type="NCBI Taxonomy" id="2719119"/>
    <lineage>
        <taxon>Bacteria</taxon>
        <taxon>Bacillati</taxon>
        <taxon>Actinomycetota</taxon>
        <taxon>Actinomycetes</taxon>
        <taxon>Mycobacteriales</taxon>
        <taxon>Corynebacteriaceae</taxon>
        <taxon>Corynebacterium</taxon>
    </lineage>
</organism>
<reference evidence="2 5" key="2">
    <citation type="submission" date="2023-03" db="EMBL/GenBank/DDBJ databases">
        <title>Whole genome sequence of the first Corynebacterium rouxii strains isolated in Brazil: a recent member of Corynebacterium diphtheriae complex.</title>
        <authorList>
            <person name="Vieira V."/>
            <person name="Ramos J.N."/>
            <person name="Araujo M.R.B."/>
            <person name="Baio P.V."/>
            <person name="Sant'Anna L.O."/>
            <person name="Veras J.F.C."/>
            <person name="Vieira E.M.D."/>
            <person name="Sousa M.A.B."/>
            <person name="Camargo C.H."/>
            <person name="Sacchi C.T."/>
            <person name="Campos K.R."/>
            <person name="Santos M.B.N."/>
            <person name="Bokermann S."/>
            <person name="Alvim L.B."/>
            <person name="Santos L.S."/>
            <person name="Mattos-Guaraldi A.L."/>
        </authorList>
    </citation>
    <scope>NUCLEOTIDE SEQUENCE [LARGE SCALE GENOMIC DNA]</scope>
    <source>
        <strain evidence="2 5">70862</strain>
    </source>
</reference>
<dbReference type="InterPro" id="IPR041657">
    <property type="entry name" value="HTH_17"/>
</dbReference>
<dbReference type="InterPro" id="IPR010093">
    <property type="entry name" value="SinI_DNA-bd"/>
</dbReference>
<dbReference type="Pfam" id="PF12728">
    <property type="entry name" value="HTH_17"/>
    <property type="match status" value="1"/>
</dbReference>
<dbReference type="SUPFAM" id="SSF46955">
    <property type="entry name" value="Putative DNA-binding domain"/>
    <property type="match status" value="1"/>
</dbReference>
<evidence type="ECO:0000313" key="2">
    <source>
        <dbReference type="EMBL" id="MDT9411948.1"/>
    </source>
</evidence>
<protein>
    <submittedName>
        <fullName evidence="2">Helix-turn-helix domain-containing protein</fullName>
    </submittedName>
</protein>
<dbReference type="Proteomes" id="UP000423525">
    <property type="component" value="Chromosome"/>
</dbReference>
<dbReference type="EMBL" id="LR738855">
    <property type="protein sequence ID" value="VZH86329.1"/>
    <property type="molecule type" value="Genomic_DNA"/>
</dbReference>
<dbReference type="RefSeq" id="WP_155874343.1">
    <property type="nucleotide sequence ID" value="NZ_CP168248.1"/>
</dbReference>
<reference evidence="3 4" key="1">
    <citation type="submission" date="2019-11" db="EMBL/GenBank/DDBJ databases">
        <authorList>
            <person name="Brisse S."/>
        </authorList>
    </citation>
    <scope>NUCLEOTIDE SEQUENCE [LARGE SCALE GENOMIC DNA]</scope>
    <source>
        <strain evidence="3">FRC0190</strain>
    </source>
</reference>
<dbReference type="KEGG" id="crf:FRC0190_02244"/>
<dbReference type="NCBIfam" id="TIGR01764">
    <property type="entry name" value="excise"/>
    <property type="match status" value="1"/>
</dbReference>
<name>A0A6I8MGV5_9CORY</name>
<dbReference type="AlphaFoldDB" id="A0A6I8MGV5"/>
<accession>A0A6I8MGV5</accession>
<dbReference type="InterPro" id="IPR009061">
    <property type="entry name" value="DNA-bd_dom_put_sf"/>
</dbReference>
<evidence type="ECO:0000259" key="1">
    <source>
        <dbReference type="Pfam" id="PF12728"/>
    </source>
</evidence>
<dbReference type="EMBL" id="JARUHM010000015">
    <property type="protein sequence ID" value="MDT9411948.1"/>
    <property type="molecule type" value="Genomic_DNA"/>
</dbReference>
<feature type="domain" description="Helix-turn-helix" evidence="1">
    <location>
        <begin position="76"/>
        <end position="125"/>
    </location>
</feature>
<dbReference type="Proteomes" id="UP001265983">
    <property type="component" value="Unassembled WGS sequence"/>
</dbReference>
<evidence type="ECO:0000313" key="5">
    <source>
        <dbReference type="Proteomes" id="UP001265983"/>
    </source>
</evidence>